<dbReference type="PANTHER" id="PTHR43133">
    <property type="entry name" value="RNA POLYMERASE ECF-TYPE SIGMA FACTO"/>
    <property type="match status" value="1"/>
</dbReference>
<name>I4EJ01_9BACT</name>
<dbReference type="Gene3D" id="1.10.1740.10">
    <property type="match status" value="1"/>
</dbReference>
<reference evidence="9 10" key="1">
    <citation type="journal article" date="2012" name="ISME J.">
        <title>Nitrification expanded: discovery, physiology and genomics of a nitrite-oxidizing bacterium from the phylum Chloroflexi.</title>
        <authorList>
            <person name="Sorokin D.Y."/>
            <person name="Lucker S."/>
            <person name="Vejmelkova D."/>
            <person name="Kostrikina N.A."/>
            <person name="Kleerebezem R."/>
            <person name="Rijpstra W.I."/>
            <person name="Damste J.S."/>
            <person name="Le Paslier D."/>
            <person name="Muyzer G."/>
            <person name="Wagner M."/>
            <person name="van Loosdrecht M.C."/>
            <person name="Daims H."/>
        </authorList>
    </citation>
    <scope>NUCLEOTIDE SEQUENCE [LARGE SCALE GENOMIC DNA]</scope>
    <source>
        <strain evidence="10">none</strain>
    </source>
</reference>
<protein>
    <recommendedName>
        <fullName evidence="6">RNA polymerase sigma factor</fullName>
    </recommendedName>
</protein>
<evidence type="ECO:0000256" key="2">
    <source>
        <dbReference type="ARBA" id="ARBA00023015"/>
    </source>
</evidence>
<keyword evidence="2 6" id="KW-0805">Transcription regulation</keyword>
<dbReference type="EMBL" id="CAGS01000303">
    <property type="protein sequence ID" value="CCF84663.1"/>
    <property type="molecule type" value="Genomic_DNA"/>
</dbReference>
<dbReference type="NCBIfam" id="TIGR02937">
    <property type="entry name" value="sigma70-ECF"/>
    <property type="match status" value="1"/>
</dbReference>
<dbReference type="InterPro" id="IPR039425">
    <property type="entry name" value="RNA_pol_sigma-70-like"/>
</dbReference>
<dbReference type="SUPFAM" id="SSF88659">
    <property type="entry name" value="Sigma3 and sigma4 domains of RNA polymerase sigma factors"/>
    <property type="match status" value="1"/>
</dbReference>
<evidence type="ECO:0000259" key="8">
    <source>
        <dbReference type="Pfam" id="PF08281"/>
    </source>
</evidence>
<feature type="domain" description="RNA polymerase sigma factor 70 region 4 type 2" evidence="8">
    <location>
        <begin position="145"/>
        <end position="197"/>
    </location>
</feature>
<dbReference type="OrthoDB" id="9780326at2"/>
<dbReference type="Pfam" id="PF04542">
    <property type="entry name" value="Sigma70_r2"/>
    <property type="match status" value="1"/>
</dbReference>
<dbReference type="InterPro" id="IPR007627">
    <property type="entry name" value="RNA_pol_sigma70_r2"/>
</dbReference>
<dbReference type="InterPro" id="IPR000838">
    <property type="entry name" value="RNA_pol_sigma70_ECF_CS"/>
</dbReference>
<dbReference type="CDD" id="cd06171">
    <property type="entry name" value="Sigma70_r4"/>
    <property type="match status" value="1"/>
</dbReference>
<dbReference type="SUPFAM" id="SSF88946">
    <property type="entry name" value="Sigma2 domain of RNA polymerase sigma factors"/>
    <property type="match status" value="1"/>
</dbReference>
<evidence type="ECO:0000256" key="5">
    <source>
        <dbReference type="ARBA" id="ARBA00023163"/>
    </source>
</evidence>
<dbReference type="InterPro" id="IPR013249">
    <property type="entry name" value="RNA_pol_sigma70_r4_t2"/>
</dbReference>
<dbReference type="InterPro" id="IPR036388">
    <property type="entry name" value="WH-like_DNA-bd_sf"/>
</dbReference>
<comment type="similarity">
    <text evidence="1 6">Belongs to the sigma-70 factor family. ECF subfamily.</text>
</comment>
<sequence>MCAWHAIVRPWPLGRPRPPVEESACDESALVGRAQQGDVDAFSALVRMHQDAIYRLTSRMVGVDAAEDIAQSAFLRAWQEIDHFAGEAAFGTWLYRIATNLCLDHLRKTARVRLLPLEDRAAAVPDDDDVAEIVVGAAEREERRLALNRALAELPSEDRLLLAMRVGDRLSYAEIADLLSLNPSTVGTRLYRARTRLHRLVSRYLTQDVEDSDGLR</sequence>
<evidence type="ECO:0000256" key="1">
    <source>
        <dbReference type="ARBA" id="ARBA00010641"/>
    </source>
</evidence>
<proteinExistence type="inferred from homology"/>
<dbReference type="RefSeq" id="WP_008478983.1">
    <property type="nucleotide sequence ID" value="NZ_CAGS01000303.1"/>
</dbReference>
<keyword evidence="4 6" id="KW-0238">DNA-binding</keyword>
<gene>
    <name evidence="9" type="ORF">NITHO_3710004</name>
</gene>
<dbReference type="InterPro" id="IPR013324">
    <property type="entry name" value="RNA_pol_sigma_r3/r4-like"/>
</dbReference>
<dbReference type="Pfam" id="PF08281">
    <property type="entry name" value="Sigma70_r4_2"/>
    <property type="match status" value="1"/>
</dbReference>
<organism evidence="9 10">
    <name type="scientific">Nitrolancea hollandica Lb</name>
    <dbReference type="NCBI Taxonomy" id="1129897"/>
    <lineage>
        <taxon>Bacteria</taxon>
        <taxon>Pseudomonadati</taxon>
        <taxon>Thermomicrobiota</taxon>
        <taxon>Thermomicrobia</taxon>
        <taxon>Sphaerobacterales</taxon>
        <taxon>Sphaerobacterineae</taxon>
        <taxon>Sphaerobacteraceae</taxon>
        <taxon>Nitrolancea</taxon>
    </lineage>
</organism>
<dbReference type="PROSITE" id="PS01063">
    <property type="entry name" value="SIGMA70_ECF"/>
    <property type="match status" value="1"/>
</dbReference>
<dbReference type="Gene3D" id="1.10.10.10">
    <property type="entry name" value="Winged helix-like DNA-binding domain superfamily/Winged helix DNA-binding domain"/>
    <property type="match status" value="1"/>
</dbReference>
<accession>I4EJ01</accession>
<dbReference type="GO" id="GO:0006352">
    <property type="term" value="P:DNA-templated transcription initiation"/>
    <property type="evidence" value="ECO:0007669"/>
    <property type="project" value="InterPro"/>
</dbReference>
<feature type="domain" description="RNA polymerase sigma-70 region 2" evidence="7">
    <location>
        <begin position="45"/>
        <end position="111"/>
    </location>
</feature>
<dbReference type="GO" id="GO:0016987">
    <property type="term" value="F:sigma factor activity"/>
    <property type="evidence" value="ECO:0007669"/>
    <property type="project" value="UniProtKB-KW"/>
</dbReference>
<keyword evidence="3 6" id="KW-0731">Sigma factor</keyword>
<keyword evidence="5 6" id="KW-0804">Transcription</keyword>
<dbReference type="InterPro" id="IPR013325">
    <property type="entry name" value="RNA_pol_sigma_r2"/>
</dbReference>
<dbReference type="Proteomes" id="UP000004221">
    <property type="component" value="Unassembled WGS sequence"/>
</dbReference>
<evidence type="ECO:0000256" key="3">
    <source>
        <dbReference type="ARBA" id="ARBA00023082"/>
    </source>
</evidence>
<evidence type="ECO:0000256" key="6">
    <source>
        <dbReference type="RuleBase" id="RU000716"/>
    </source>
</evidence>
<dbReference type="AlphaFoldDB" id="I4EJ01"/>
<dbReference type="PANTHER" id="PTHR43133:SF8">
    <property type="entry name" value="RNA POLYMERASE SIGMA FACTOR HI_1459-RELATED"/>
    <property type="match status" value="1"/>
</dbReference>
<comment type="caution">
    <text evidence="9">The sequence shown here is derived from an EMBL/GenBank/DDBJ whole genome shotgun (WGS) entry which is preliminary data.</text>
</comment>
<dbReference type="InterPro" id="IPR014284">
    <property type="entry name" value="RNA_pol_sigma-70_dom"/>
</dbReference>
<evidence type="ECO:0000313" key="10">
    <source>
        <dbReference type="Proteomes" id="UP000004221"/>
    </source>
</evidence>
<keyword evidence="10" id="KW-1185">Reference proteome</keyword>
<dbReference type="GO" id="GO:0003677">
    <property type="term" value="F:DNA binding"/>
    <property type="evidence" value="ECO:0007669"/>
    <property type="project" value="UniProtKB-KW"/>
</dbReference>
<evidence type="ECO:0000256" key="4">
    <source>
        <dbReference type="ARBA" id="ARBA00023125"/>
    </source>
</evidence>
<evidence type="ECO:0000313" key="9">
    <source>
        <dbReference type="EMBL" id="CCF84663.1"/>
    </source>
</evidence>
<evidence type="ECO:0000259" key="7">
    <source>
        <dbReference type="Pfam" id="PF04542"/>
    </source>
</evidence>